<sequence length="63" mass="7222">MVEYLWYLPLALWAVGFGYLFVQIILAVGWFYRTAETGLSKAAAGWPKPVRDLIGITDYRPKQ</sequence>
<feature type="transmembrane region" description="Helical" evidence="1">
    <location>
        <begin position="6"/>
        <end position="32"/>
    </location>
</feature>
<keyword evidence="1" id="KW-0812">Transmembrane</keyword>
<keyword evidence="1" id="KW-0472">Membrane</keyword>
<evidence type="ECO:0000256" key="1">
    <source>
        <dbReference type="SAM" id="Phobius"/>
    </source>
</evidence>
<dbReference type="EMBL" id="CP081051">
    <property type="protein sequence ID" value="UWQ41876.1"/>
    <property type="molecule type" value="Genomic_DNA"/>
</dbReference>
<protein>
    <submittedName>
        <fullName evidence="2">Uncharacterized protein</fullName>
    </submittedName>
</protein>
<dbReference type="RefSeq" id="WP_259964802.1">
    <property type="nucleotide sequence ID" value="NZ_CP081044.1"/>
</dbReference>
<evidence type="ECO:0000313" key="2">
    <source>
        <dbReference type="EMBL" id="UWQ41876.1"/>
    </source>
</evidence>
<name>A0ABY5WK92_9RHOB</name>
<reference evidence="2" key="1">
    <citation type="submission" date="2021-08" db="EMBL/GenBank/DDBJ databases">
        <authorList>
            <person name="Nwanade C."/>
            <person name="Wang M."/>
            <person name="Masoudi A."/>
            <person name="Yu Z."/>
            <person name="Liu J."/>
        </authorList>
    </citation>
    <scope>NUCLEOTIDE SEQUENCE</scope>
    <source>
        <strain evidence="2">S166</strain>
    </source>
</reference>
<keyword evidence="1" id="KW-1133">Transmembrane helix</keyword>
<keyword evidence="3" id="KW-1185">Reference proteome</keyword>
<accession>A0ABY5WK92</accession>
<dbReference type="Proteomes" id="UP001058514">
    <property type="component" value="Chromosome"/>
</dbReference>
<organism evidence="2 3">
    <name type="scientific">Leisingera aquaemixtae</name>
    <dbReference type="NCBI Taxonomy" id="1396826"/>
    <lineage>
        <taxon>Bacteria</taxon>
        <taxon>Pseudomonadati</taxon>
        <taxon>Pseudomonadota</taxon>
        <taxon>Alphaproteobacteria</taxon>
        <taxon>Rhodobacterales</taxon>
        <taxon>Roseobacteraceae</taxon>
        <taxon>Leisingera</taxon>
    </lineage>
</organism>
<proteinExistence type="predicted"/>
<evidence type="ECO:0000313" key="3">
    <source>
        <dbReference type="Proteomes" id="UP001058514"/>
    </source>
</evidence>
<gene>
    <name evidence="2" type="ORF">K3718_01945</name>
</gene>